<dbReference type="SUPFAM" id="SSF56784">
    <property type="entry name" value="HAD-like"/>
    <property type="match status" value="1"/>
</dbReference>
<evidence type="ECO:0000256" key="8">
    <source>
        <dbReference type="ARBA" id="ARBA00022842"/>
    </source>
</evidence>
<keyword evidence="8" id="KW-0460">Magnesium</keyword>
<comment type="similarity">
    <text evidence="3">Belongs to the eukaryotic PMM family.</text>
</comment>
<dbReference type="InterPro" id="IPR023214">
    <property type="entry name" value="HAD_sf"/>
</dbReference>
<evidence type="ECO:0000256" key="6">
    <source>
        <dbReference type="ARBA" id="ARBA00022490"/>
    </source>
</evidence>
<sequence>MCELVISNDNQNFEQRENTIFLFDVDGTLADSGDTIGNDMCELLNFVRECGFKTGVVGGGTLQKVLDQTDNKDGPVYFDHYFTECGCQHNVNLSSTMGKNLHQIYHKNIREHWLYPSINKLMKVCMNFISEQDYLIAGNLVDLRKGIVYISMVGMTATSVERTQFILEDKVNQYRKRLIQLLSDTAMKLGVYEDLSINEGGQVGIAIFPREWDKIQVLEHLLPYHETIHYFGDKYKSGGNDYRIISDSNVIGHCVDSPEDTYTILKQILQQVV</sequence>
<comment type="subcellular location">
    <subcellularLocation>
        <location evidence="1">Cytoplasm</location>
    </subcellularLocation>
</comment>
<keyword evidence="6" id="KW-0963">Cytoplasm</keyword>
<comment type="subunit">
    <text evidence="4">Homodimer.</text>
</comment>
<name>A0A6C0FD76_9ZZZZ</name>
<dbReference type="PANTHER" id="PTHR10466">
    <property type="entry name" value="PHOSPHOMANNOMUTASE"/>
    <property type="match status" value="1"/>
</dbReference>
<dbReference type="AlphaFoldDB" id="A0A6C0FD76"/>
<dbReference type="PANTHER" id="PTHR10466:SF0">
    <property type="entry name" value="PHOSPHOMANNOMUTASE"/>
    <property type="match status" value="1"/>
</dbReference>
<evidence type="ECO:0000256" key="9">
    <source>
        <dbReference type="ARBA" id="ARBA00023235"/>
    </source>
</evidence>
<dbReference type="EC" id="5.4.2.8" evidence="5"/>
<evidence type="ECO:0000256" key="5">
    <source>
        <dbReference type="ARBA" id="ARBA00012730"/>
    </source>
</evidence>
<evidence type="ECO:0000256" key="2">
    <source>
        <dbReference type="ARBA" id="ARBA00004699"/>
    </source>
</evidence>
<dbReference type="InterPro" id="IPR006379">
    <property type="entry name" value="HAD-SF_hydro_IIB"/>
</dbReference>
<dbReference type="InterPro" id="IPR043169">
    <property type="entry name" value="PMM_cap"/>
</dbReference>
<dbReference type="GO" id="GO:0046872">
    <property type="term" value="F:metal ion binding"/>
    <property type="evidence" value="ECO:0007669"/>
    <property type="project" value="UniProtKB-KW"/>
</dbReference>
<dbReference type="InterPro" id="IPR036412">
    <property type="entry name" value="HAD-like_sf"/>
</dbReference>
<dbReference type="InterPro" id="IPR005002">
    <property type="entry name" value="PMM"/>
</dbReference>
<dbReference type="GO" id="GO:0006487">
    <property type="term" value="P:protein N-linked glycosylation"/>
    <property type="evidence" value="ECO:0007669"/>
    <property type="project" value="TreeGrafter"/>
</dbReference>
<dbReference type="Pfam" id="PF03332">
    <property type="entry name" value="PMM"/>
    <property type="match status" value="1"/>
</dbReference>
<accession>A0A6C0FD76</accession>
<dbReference type="Gene3D" id="3.40.50.1000">
    <property type="entry name" value="HAD superfamily/HAD-like"/>
    <property type="match status" value="1"/>
</dbReference>
<evidence type="ECO:0000256" key="3">
    <source>
        <dbReference type="ARBA" id="ARBA00009736"/>
    </source>
</evidence>
<comment type="pathway">
    <text evidence="2">Nucleotide-sugar biosynthesis; GDP-alpha-D-mannose biosynthesis; alpha-D-mannose 1-phosphate from D-fructose 6-phosphate: step 2/2.</text>
</comment>
<proteinExistence type="inferred from homology"/>
<dbReference type="GO" id="GO:0009298">
    <property type="term" value="P:GDP-mannose biosynthetic process"/>
    <property type="evidence" value="ECO:0007669"/>
    <property type="project" value="UniProtKB-UniPathway"/>
</dbReference>
<reference evidence="10" key="1">
    <citation type="journal article" date="2020" name="Nature">
        <title>Giant virus diversity and host interactions through global metagenomics.</title>
        <authorList>
            <person name="Schulz F."/>
            <person name="Roux S."/>
            <person name="Paez-Espino D."/>
            <person name="Jungbluth S."/>
            <person name="Walsh D.A."/>
            <person name="Denef V.J."/>
            <person name="McMahon K.D."/>
            <person name="Konstantinidis K.T."/>
            <person name="Eloe-Fadrosh E.A."/>
            <person name="Kyrpides N.C."/>
            <person name="Woyke T."/>
        </authorList>
    </citation>
    <scope>NUCLEOTIDE SEQUENCE</scope>
    <source>
        <strain evidence="10">GVMAG-S-ERX556106-38</strain>
    </source>
</reference>
<organism evidence="10">
    <name type="scientific">viral metagenome</name>
    <dbReference type="NCBI Taxonomy" id="1070528"/>
    <lineage>
        <taxon>unclassified sequences</taxon>
        <taxon>metagenomes</taxon>
        <taxon>organismal metagenomes</taxon>
    </lineage>
</organism>
<dbReference type="NCBIfam" id="TIGR01484">
    <property type="entry name" value="HAD-SF-IIB"/>
    <property type="match status" value="1"/>
</dbReference>
<protein>
    <recommendedName>
        <fullName evidence="5">phosphomannomutase</fullName>
        <ecNumber evidence="5">5.4.2.8</ecNumber>
    </recommendedName>
</protein>
<keyword evidence="9" id="KW-0413">Isomerase</keyword>
<evidence type="ECO:0000256" key="1">
    <source>
        <dbReference type="ARBA" id="ARBA00004496"/>
    </source>
</evidence>
<keyword evidence="7" id="KW-0479">Metal-binding</keyword>
<dbReference type="UniPathway" id="UPA00126">
    <property type="reaction ID" value="UER00424"/>
</dbReference>
<dbReference type="GO" id="GO:0005829">
    <property type="term" value="C:cytosol"/>
    <property type="evidence" value="ECO:0007669"/>
    <property type="project" value="TreeGrafter"/>
</dbReference>
<evidence type="ECO:0000256" key="7">
    <source>
        <dbReference type="ARBA" id="ARBA00022723"/>
    </source>
</evidence>
<dbReference type="GO" id="GO:0006013">
    <property type="term" value="P:mannose metabolic process"/>
    <property type="evidence" value="ECO:0007669"/>
    <property type="project" value="TreeGrafter"/>
</dbReference>
<evidence type="ECO:0000313" key="10">
    <source>
        <dbReference type="EMBL" id="QHT38821.1"/>
    </source>
</evidence>
<dbReference type="GO" id="GO:0004615">
    <property type="term" value="F:phosphomannomutase activity"/>
    <property type="evidence" value="ECO:0007669"/>
    <property type="project" value="UniProtKB-EC"/>
</dbReference>
<evidence type="ECO:0000256" key="4">
    <source>
        <dbReference type="ARBA" id="ARBA00011738"/>
    </source>
</evidence>
<dbReference type="Gene3D" id="3.30.1240.20">
    <property type="match status" value="1"/>
</dbReference>
<dbReference type="EMBL" id="MN738834">
    <property type="protein sequence ID" value="QHT38821.1"/>
    <property type="molecule type" value="Genomic_DNA"/>
</dbReference>